<protein>
    <submittedName>
        <fullName evidence="1">Uncharacterized protein</fullName>
    </submittedName>
</protein>
<evidence type="ECO:0000313" key="2">
    <source>
        <dbReference type="Proteomes" id="UP001524435"/>
    </source>
</evidence>
<sequence>MLDMDGVEIILTATGSEEEVKKMTFDFTMDMNALLEETAFSINFDDMSDEDKATFKDMMAEQMETSIADEFGSDSEAVTAESDLDGSNLIIKLEIDGEKVDGGMQKMSMDEFVEMVESDLKGTCK</sequence>
<dbReference type="RefSeq" id="WP_256197542.1">
    <property type="nucleotide sequence ID" value="NZ_JANGCH010000004.1"/>
</dbReference>
<accession>A0ABT1SJL6</accession>
<organism evidence="1 2">
    <name type="scientific">Massilicoli timonensis</name>
    <dbReference type="NCBI Taxonomy" id="2015901"/>
    <lineage>
        <taxon>Bacteria</taxon>
        <taxon>Bacillati</taxon>
        <taxon>Bacillota</taxon>
        <taxon>Erysipelotrichia</taxon>
        <taxon>Erysipelotrichales</taxon>
        <taxon>Erysipelotrichaceae</taxon>
        <taxon>Massilicoli</taxon>
    </lineage>
</organism>
<comment type="caution">
    <text evidence="1">The sequence shown here is derived from an EMBL/GenBank/DDBJ whole genome shotgun (WGS) entry which is preliminary data.</text>
</comment>
<evidence type="ECO:0000313" key="1">
    <source>
        <dbReference type="EMBL" id="MCQ5121421.1"/>
    </source>
</evidence>
<proteinExistence type="predicted"/>
<name>A0ABT1SJL6_9FIRM</name>
<gene>
    <name evidence="1" type="ORF">NE663_04010</name>
</gene>
<dbReference type="Proteomes" id="UP001524435">
    <property type="component" value="Unassembled WGS sequence"/>
</dbReference>
<reference evidence="1 2" key="1">
    <citation type="submission" date="2022-06" db="EMBL/GenBank/DDBJ databases">
        <title>Isolation of gut microbiota from human fecal samples.</title>
        <authorList>
            <person name="Pamer E.G."/>
            <person name="Barat B."/>
            <person name="Waligurski E."/>
            <person name="Medina S."/>
            <person name="Paddock L."/>
            <person name="Mostad J."/>
        </authorList>
    </citation>
    <scope>NUCLEOTIDE SEQUENCE [LARGE SCALE GENOMIC DNA]</scope>
    <source>
        <strain evidence="1 2">DFI.6.1</strain>
    </source>
</reference>
<dbReference type="EMBL" id="JANGCH010000004">
    <property type="protein sequence ID" value="MCQ5121421.1"/>
    <property type="molecule type" value="Genomic_DNA"/>
</dbReference>
<keyword evidence="2" id="KW-1185">Reference proteome</keyword>